<gene>
    <name evidence="4" type="ORF">GBG18_05875</name>
    <name evidence="3" type="ORF">GBG19_09645</name>
</gene>
<dbReference type="Proteomes" id="UP000472839">
    <property type="component" value="Unassembled WGS sequence"/>
</dbReference>
<keyword evidence="1" id="KW-0472">Membrane</keyword>
<proteinExistence type="predicted"/>
<name>A0A6L4WRS5_9BACT</name>
<feature type="transmembrane region" description="Helical" evidence="1">
    <location>
        <begin position="34"/>
        <end position="54"/>
    </location>
</feature>
<protein>
    <submittedName>
        <fullName evidence="3">DUF2892 domain-containing protein</fullName>
    </submittedName>
</protein>
<dbReference type="Proteomes" id="UP000461010">
    <property type="component" value="Unassembled WGS sequence"/>
</dbReference>
<accession>A0A6L4WRS5</accession>
<evidence type="ECO:0000313" key="6">
    <source>
        <dbReference type="Proteomes" id="UP000472839"/>
    </source>
</evidence>
<dbReference type="InterPro" id="IPR021309">
    <property type="entry name" value="YgaP-like_TM"/>
</dbReference>
<evidence type="ECO:0000259" key="2">
    <source>
        <dbReference type="Pfam" id="PF11127"/>
    </source>
</evidence>
<evidence type="ECO:0000313" key="4">
    <source>
        <dbReference type="EMBL" id="KAB7891706.1"/>
    </source>
</evidence>
<sequence length="65" mass="7390">MNFFEKMRAFCRPFRIVLGIVLIAVGFFTSNPWFYLGVIPLIAGIANFCPACIISKQCDLDKKED</sequence>
<evidence type="ECO:0000313" key="5">
    <source>
        <dbReference type="Proteomes" id="UP000461010"/>
    </source>
</evidence>
<dbReference type="AlphaFoldDB" id="A0A6L4WRS5"/>
<evidence type="ECO:0000256" key="1">
    <source>
        <dbReference type="SAM" id="Phobius"/>
    </source>
</evidence>
<reference evidence="5 6" key="1">
    <citation type="submission" date="2019-10" db="EMBL/GenBank/DDBJ databases">
        <title>Poseidonibacter ostreae sp. nov., isolated from the gut of the Ostrea denselamellosa.</title>
        <authorList>
            <person name="Choi A."/>
        </authorList>
    </citation>
    <scope>NUCLEOTIDE SEQUENCE [LARGE SCALE GENOMIC DNA]</scope>
    <source>
        <strain evidence="3 6">SJOD-M-33</strain>
        <strain evidence="4 5">SJOD-M-5</strain>
    </source>
</reference>
<dbReference type="EMBL" id="WFKK01000027">
    <property type="protein sequence ID" value="KAB7888091.1"/>
    <property type="molecule type" value="Genomic_DNA"/>
</dbReference>
<comment type="caution">
    <text evidence="3">The sequence shown here is derived from an EMBL/GenBank/DDBJ whole genome shotgun (WGS) entry which is preliminary data.</text>
</comment>
<organism evidence="3 6">
    <name type="scientific">Poseidonibacter ostreae</name>
    <dbReference type="NCBI Taxonomy" id="2654171"/>
    <lineage>
        <taxon>Bacteria</taxon>
        <taxon>Pseudomonadati</taxon>
        <taxon>Campylobacterota</taxon>
        <taxon>Epsilonproteobacteria</taxon>
        <taxon>Campylobacterales</taxon>
        <taxon>Arcobacteraceae</taxon>
        <taxon>Poseidonibacter</taxon>
    </lineage>
</organism>
<keyword evidence="1" id="KW-1133">Transmembrane helix</keyword>
<keyword evidence="1" id="KW-0812">Transmembrane</keyword>
<dbReference type="RefSeq" id="WP_152189280.1">
    <property type="nucleotide sequence ID" value="NZ_WFKI01000055.1"/>
</dbReference>
<evidence type="ECO:0000313" key="3">
    <source>
        <dbReference type="EMBL" id="KAB7888091.1"/>
    </source>
</evidence>
<keyword evidence="5" id="KW-1185">Reference proteome</keyword>
<feature type="transmembrane region" description="Helical" evidence="1">
    <location>
        <begin position="12"/>
        <end position="28"/>
    </location>
</feature>
<feature type="domain" description="Inner membrane protein YgaP-like transmembrane" evidence="2">
    <location>
        <begin position="14"/>
        <end position="53"/>
    </location>
</feature>
<dbReference type="Pfam" id="PF11127">
    <property type="entry name" value="YgaP-like_TM"/>
    <property type="match status" value="1"/>
</dbReference>
<dbReference type="EMBL" id="WFKJ01000013">
    <property type="protein sequence ID" value="KAB7891706.1"/>
    <property type="molecule type" value="Genomic_DNA"/>
</dbReference>